<dbReference type="AlphaFoldDB" id="A0A5F7ZYH1"/>
<accession>A0A5F7ZYH1</accession>
<dbReference type="InParanoid" id="A0A5F7ZYH1"/>
<dbReference type="Bgee" id="ENSMMUG00000050685">
    <property type="expression patterns" value="Expressed in olfactory segment of nasal mucosa and 6 other cell types or tissues"/>
</dbReference>
<name>A0A5F7ZYH1_MACMU</name>
<dbReference type="GeneTree" id="ENSGT00940000161627"/>
<organism evidence="2 3">
    <name type="scientific">Macaca mulatta</name>
    <name type="common">Rhesus macaque</name>
    <dbReference type="NCBI Taxonomy" id="9544"/>
    <lineage>
        <taxon>Eukaryota</taxon>
        <taxon>Metazoa</taxon>
        <taxon>Chordata</taxon>
        <taxon>Craniata</taxon>
        <taxon>Vertebrata</taxon>
        <taxon>Euteleostomi</taxon>
        <taxon>Mammalia</taxon>
        <taxon>Eutheria</taxon>
        <taxon>Euarchontoglires</taxon>
        <taxon>Primates</taxon>
        <taxon>Haplorrhini</taxon>
        <taxon>Catarrhini</taxon>
        <taxon>Cercopithecidae</taxon>
        <taxon>Cercopithecinae</taxon>
        <taxon>Macaca</taxon>
    </lineage>
</organism>
<evidence type="ECO:0000256" key="1">
    <source>
        <dbReference type="SAM" id="SignalP"/>
    </source>
</evidence>
<dbReference type="PANTHER" id="PTHR46254">
    <property type="entry name" value="PROTEIN GVQW1-RELATED"/>
    <property type="match status" value="1"/>
</dbReference>
<evidence type="ECO:0000313" key="2">
    <source>
        <dbReference type="Ensembl" id="ENSMMUP00000070708.1"/>
    </source>
</evidence>
<dbReference type="Ensembl" id="ENSMMUT00000101606.1">
    <property type="protein sequence ID" value="ENSMMUP00000070708.1"/>
    <property type="gene ID" value="ENSMMUG00000050685.1"/>
</dbReference>
<sequence length="133" mass="14974">FFYFYFLKQGLTLLLKLNCSGTIVAYCSLNLPGSRNPSTSASRVAGNTDAYHHPANYLFFETESCCDAQAGEQWRNFGSLQPPLPGFKRFSHLSLLSSWNYRHVPPRPANFCIFSRDGVSPCWLGWSQTPGLK</sequence>
<dbReference type="PANTHER" id="PTHR46254:SF6">
    <property type="entry name" value="HIGH MOBILITY GROUP AT-HOOK 2"/>
    <property type="match status" value="1"/>
</dbReference>
<protein>
    <submittedName>
        <fullName evidence="2">Uncharacterized protein</fullName>
    </submittedName>
</protein>
<reference evidence="2" key="2">
    <citation type="submission" date="2019-01" db="EMBL/GenBank/DDBJ databases">
        <authorList>
            <person name="Graves T."/>
            <person name="Eichler E.E."/>
            <person name="Wilson R.K."/>
        </authorList>
    </citation>
    <scope>NUCLEOTIDE SEQUENCE [LARGE SCALE GENOMIC DNA]</scope>
    <source>
        <strain evidence="2">17573</strain>
    </source>
</reference>
<dbReference type="Proteomes" id="UP000006718">
    <property type="component" value="Chromosome 1"/>
</dbReference>
<proteinExistence type="predicted"/>
<reference evidence="3" key="1">
    <citation type="journal article" date="2007" name="Science">
        <title>Evolutionary and biomedical insights from the rhesus macaque genome.</title>
        <authorList>
            <person name="Gibbs R.A."/>
            <person name="Rogers J."/>
            <person name="Katze M.G."/>
            <person name="Bumgarner R."/>
            <person name="Weinstock G.M."/>
            <person name="Mardis E.R."/>
            <person name="Remington K.A."/>
            <person name="Strausberg R.L."/>
            <person name="Venter J.C."/>
            <person name="Wilson R.K."/>
            <person name="Batzer M.A."/>
            <person name="Bustamante C.D."/>
            <person name="Eichler E.E."/>
            <person name="Hahn M.W."/>
            <person name="Hardison R.C."/>
            <person name="Makova K.D."/>
            <person name="Miller W."/>
            <person name="Milosavljevic A."/>
            <person name="Palermo R.E."/>
            <person name="Siepel A."/>
            <person name="Sikela J.M."/>
            <person name="Attaway T."/>
            <person name="Bell S."/>
            <person name="Bernard K.E."/>
            <person name="Buhay C.J."/>
            <person name="Chandrabose M.N."/>
            <person name="Dao M."/>
            <person name="Davis C."/>
            <person name="Delehaunty K.D."/>
            <person name="Ding Y."/>
            <person name="Dinh H.H."/>
            <person name="Dugan-Rocha S."/>
            <person name="Fulton L.A."/>
            <person name="Gabisi R.A."/>
            <person name="Garner T.T."/>
            <person name="Godfrey J."/>
            <person name="Hawes A.C."/>
            <person name="Hernandez J."/>
            <person name="Hines S."/>
            <person name="Holder M."/>
            <person name="Hume J."/>
            <person name="Jhangiani S.N."/>
            <person name="Joshi V."/>
            <person name="Khan Z.M."/>
            <person name="Kirkness E.F."/>
            <person name="Cree A."/>
            <person name="Fowler R.G."/>
            <person name="Lee S."/>
            <person name="Lewis L.R."/>
            <person name="Li Z."/>
            <person name="Liu Y.-S."/>
            <person name="Moore S.M."/>
            <person name="Muzny D."/>
            <person name="Nazareth L.V."/>
            <person name="Ngo D.N."/>
            <person name="Okwuonu G.O."/>
            <person name="Pai G."/>
            <person name="Parker D."/>
            <person name="Paul H.A."/>
            <person name="Pfannkoch C."/>
            <person name="Pohl C.S."/>
            <person name="Rogers Y.-H.C."/>
            <person name="Ruiz S.J."/>
            <person name="Sabo A."/>
            <person name="Santibanez J."/>
            <person name="Schneider B.W."/>
            <person name="Smith S.M."/>
            <person name="Sodergren E."/>
            <person name="Svatek A.F."/>
            <person name="Utterback T.R."/>
            <person name="Vattathil S."/>
            <person name="Warren W."/>
            <person name="White C.S."/>
            <person name="Chinwalla A.T."/>
            <person name="Feng Y."/>
            <person name="Halpern A.L."/>
            <person name="Hillier L.W."/>
            <person name="Huang X."/>
            <person name="Minx P."/>
            <person name="Nelson J.O."/>
            <person name="Pepin K.H."/>
            <person name="Qin X."/>
            <person name="Sutton G.G."/>
            <person name="Venter E."/>
            <person name="Walenz B.P."/>
            <person name="Wallis J.W."/>
            <person name="Worley K.C."/>
            <person name="Yang S.-P."/>
            <person name="Jones S.M."/>
            <person name="Marra M.A."/>
            <person name="Rocchi M."/>
            <person name="Schein J.E."/>
            <person name="Baertsch R."/>
            <person name="Clarke L."/>
            <person name="Csuros M."/>
            <person name="Glasscock J."/>
            <person name="Harris R.A."/>
            <person name="Havlak P."/>
            <person name="Jackson A.R."/>
            <person name="Jiang H."/>
            <person name="Liu Y."/>
            <person name="Messina D.N."/>
            <person name="Shen Y."/>
            <person name="Song H.X.-Z."/>
            <person name="Wylie T."/>
            <person name="Zhang L."/>
            <person name="Birney E."/>
            <person name="Han K."/>
            <person name="Konkel M.K."/>
            <person name="Lee J."/>
            <person name="Smit A.F.A."/>
            <person name="Ullmer B."/>
            <person name="Wang H."/>
            <person name="Xing J."/>
            <person name="Burhans R."/>
            <person name="Cheng Z."/>
            <person name="Karro J.E."/>
            <person name="Ma J."/>
            <person name="Raney B."/>
            <person name="She X."/>
            <person name="Cox M.J."/>
            <person name="Demuth J.P."/>
            <person name="Dumas L.J."/>
            <person name="Han S.-G."/>
            <person name="Hopkins J."/>
            <person name="Karimpour-Fard A."/>
            <person name="Kim Y.H."/>
            <person name="Pollack J.R."/>
            <person name="Vinar T."/>
            <person name="Addo-Quaye C."/>
            <person name="Degenhardt J."/>
            <person name="Denby A."/>
            <person name="Hubisz M.J."/>
            <person name="Indap A."/>
            <person name="Kosiol C."/>
            <person name="Lahn B.T."/>
            <person name="Lawson H.A."/>
            <person name="Marklein A."/>
            <person name="Nielsen R."/>
            <person name="Vallender E.J."/>
            <person name="Clark A.G."/>
            <person name="Ferguson B."/>
            <person name="Hernandez R.D."/>
            <person name="Hirani K."/>
            <person name="Kehrer-Sawatzki H."/>
            <person name="Kolb J."/>
            <person name="Patil S."/>
            <person name="Pu L.-L."/>
            <person name="Ren Y."/>
            <person name="Smith D.G."/>
            <person name="Wheeler D.A."/>
            <person name="Schenck I."/>
            <person name="Ball E.V."/>
            <person name="Chen R."/>
            <person name="Cooper D.N."/>
            <person name="Giardine B."/>
            <person name="Hsu F."/>
            <person name="Kent W.J."/>
            <person name="Lesk A."/>
            <person name="Nelson D.L."/>
            <person name="O'brien W.E."/>
            <person name="Pruefer K."/>
            <person name="Stenson P.D."/>
            <person name="Wallace J.C."/>
            <person name="Ke H."/>
            <person name="Liu X.-M."/>
            <person name="Wang P."/>
            <person name="Xiang A.P."/>
            <person name="Yang F."/>
            <person name="Barber G.P."/>
            <person name="Haussler D."/>
            <person name="Karolchik D."/>
            <person name="Kern A.D."/>
            <person name="Kuhn R.M."/>
            <person name="Smith K.E."/>
            <person name="Zwieg A.S."/>
        </authorList>
    </citation>
    <scope>NUCLEOTIDE SEQUENCE [LARGE SCALE GENOMIC DNA]</scope>
    <source>
        <strain evidence="3">17573</strain>
    </source>
</reference>
<dbReference type="VEuPathDB" id="HostDB:ENSMMUG00000050685"/>
<reference evidence="2" key="3">
    <citation type="submission" date="2025-08" db="UniProtKB">
        <authorList>
            <consortium name="Ensembl"/>
        </authorList>
    </citation>
    <scope>IDENTIFICATION</scope>
    <source>
        <strain evidence="2">17573</strain>
    </source>
</reference>
<keyword evidence="3" id="KW-1185">Reference proteome</keyword>
<evidence type="ECO:0000313" key="3">
    <source>
        <dbReference type="Proteomes" id="UP000006718"/>
    </source>
</evidence>
<reference evidence="2" key="4">
    <citation type="submission" date="2025-09" db="UniProtKB">
        <authorList>
            <consortium name="Ensembl"/>
        </authorList>
    </citation>
    <scope>IDENTIFICATION</scope>
    <source>
        <strain evidence="2">17573</strain>
    </source>
</reference>
<feature type="signal peptide" evidence="1">
    <location>
        <begin position="1"/>
        <end position="25"/>
    </location>
</feature>
<feature type="chain" id="PRO_5023852786" evidence="1">
    <location>
        <begin position="26"/>
        <end position="133"/>
    </location>
</feature>
<keyword evidence="1" id="KW-0732">Signal</keyword>